<proteinExistence type="predicted"/>
<reference evidence="2" key="2">
    <citation type="submission" date="2021-04" db="EMBL/GenBank/DDBJ databases">
        <authorList>
            <person name="Gilroy R."/>
        </authorList>
    </citation>
    <scope>NUCLEOTIDE SEQUENCE</scope>
    <source>
        <strain evidence="2">ChiHjej12B11-1927</strain>
    </source>
</reference>
<evidence type="ECO:0000259" key="1">
    <source>
        <dbReference type="Pfam" id="PF03807"/>
    </source>
</evidence>
<gene>
    <name evidence="2" type="ORF">H9738_03130</name>
</gene>
<accession>A0A9D1VKN3</accession>
<sequence length="50" mass="5488">MEQLRVGILSTGNIAATMADTVAKMKEARIYAVASRSLEKAEAFAERFQI</sequence>
<feature type="domain" description="Pyrroline-5-carboxylate reductase catalytic N-terminal" evidence="1">
    <location>
        <begin position="5"/>
        <end position="49"/>
    </location>
</feature>
<dbReference type="InterPro" id="IPR028939">
    <property type="entry name" value="P5C_Rdtase_cat_N"/>
</dbReference>
<evidence type="ECO:0000313" key="2">
    <source>
        <dbReference type="EMBL" id="HIX36848.1"/>
    </source>
</evidence>
<protein>
    <submittedName>
        <fullName evidence="2">NAD(P)-binding domain-containing protein</fullName>
    </submittedName>
</protein>
<dbReference type="AlphaFoldDB" id="A0A9D1VKN3"/>
<reference evidence="2" key="1">
    <citation type="journal article" date="2021" name="PeerJ">
        <title>Extensive microbial diversity within the chicken gut microbiome revealed by metagenomics and culture.</title>
        <authorList>
            <person name="Gilroy R."/>
            <person name="Ravi A."/>
            <person name="Getino M."/>
            <person name="Pursley I."/>
            <person name="Horton D.L."/>
            <person name="Alikhan N.F."/>
            <person name="Baker D."/>
            <person name="Gharbi K."/>
            <person name="Hall N."/>
            <person name="Watson M."/>
            <person name="Adriaenssens E.M."/>
            <person name="Foster-Nyarko E."/>
            <person name="Jarju S."/>
            <person name="Secka A."/>
            <person name="Antonio M."/>
            <person name="Oren A."/>
            <person name="Chaudhuri R.R."/>
            <person name="La Ragione R."/>
            <person name="Hildebrand F."/>
            <person name="Pallen M.J."/>
        </authorList>
    </citation>
    <scope>NUCLEOTIDE SEQUENCE</scope>
    <source>
        <strain evidence="2">ChiHjej12B11-1927</strain>
    </source>
</reference>
<dbReference type="Gene3D" id="3.40.50.720">
    <property type="entry name" value="NAD(P)-binding Rossmann-like Domain"/>
    <property type="match status" value="1"/>
</dbReference>
<organism evidence="2 3">
    <name type="scientific">Candidatus Blautia pullistercoris</name>
    <dbReference type="NCBI Taxonomy" id="2838499"/>
    <lineage>
        <taxon>Bacteria</taxon>
        <taxon>Bacillati</taxon>
        <taxon>Bacillota</taxon>
        <taxon>Clostridia</taxon>
        <taxon>Lachnospirales</taxon>
        <taxon>Lachnospiraceae</taxon>
        <taxon>Blautia</taxon>
    </lineage>
</organism>
<feature type="non-terminal residue" evidence="2">
    <location>
        <position position="50"/>
    </location>
</feature>
<name>A0A9D1VKN3_9FIRM</name>
<dbReference type="InterPro" id="IPR036291">
    <property type="entry name" value="NAD(P)-bd_dom_sf"/>
</dbReference>
<evidence type="ECO:0000313" key="3">
    <source>
        <dbReference type="Proteomes" id="UP000824230"/>
    </source>
</evidence>
<dbReference type="Pfam" id="PF03807">
    <property type="entry name" value="F420_oxidored"/>
    <property type="match status" value="1"/>
</dbReference>
<comment type="caution">
    <text evidence="2">The sequence shown here is derived from an EMBL/GenBank/DDBJ whole genome shotgun (WGS) entry which is preliminary data.</text>
</comment>
<dbReference type="SUPFAM" id="SSF51735">
    <property type="entry name" value="NAD(P)-binding Rossmann-fold domains"/>
    <property type="match status" value="1"/>
</dbReference>
<dbReference type="EMBL" id="DXFG01000057">
    <property type="protein sequence ID" value="HIX36848.1"/>
    <property type="molecule type" value="Genomic_DNA"/>
</dbReference>
<dbReference type="Proteomes" id="UP000824230">
    <property type="component" value="Unassembled WGS sequence"/>
</dbReference>